<comment type="caution">
    <text evidence="2">The sequence shown here is derived from an EMBL/GenBank/DDBJ whole genome shotgun (WGS) entry which is preliminary data.</text>
</comment>
<proteinExistence type="predicted"/>
<protein>
    <submittedName>
        <fullName evidence="2">Uncharacterized protein</fullName>
    </submittedName>
</protein>
<evidence type="ECO:0000313" key="3">
    <source>
        <dbReference type="Proteomes" id="UP001209570"/>
    </source>
</evidence>
<evidence type="ECO:0000313" key="2">
    <source>
        <dbReference type="EMBL" id="KAJ0394384.1"/>
    </source>
</evidence>
<sequence length="631" mass="70194">MAPRTRDGESAARHAYEHLQFDFPIVDDAALLALAQQYRRLATATTRDPTAATWAISTTMVDGFEYLTGSASSSTAAAMPRGSEASGLLAAAVLLLVPRRLLHDDLQVTSPVSDLLRRLQPPRPSVEPQSPPLDPIQQLQHAHDAENTDRSELLVELLAAEEDPDDLSLVYEADEWNFDSVRRAPITEQAVGTVTDVSHREVLRFLASKTFPSLINSISLEQWTDWALDDTLASIIQSLLSAKIDGDDAKSPLCGPQGEWQRYLFLWRDHLLRLRTSASSLTSSLDKLWALAQWIHSTNAAMDDDSYSTPPLRVVLRVVAELTQSQAFSHDLARGIQTLHPLLLRELELLAHSYPKDKATAFASHHGDHVLVLIQLLRFELRLATAAAADRLQASGLLRAALTLLPTTEDDHEIRDAVWLAPLLRLLAESAMWSAVVATFVLRVPRMRSLWERLNTDETWAVERCLLTLAARQHRVDVASAVVELLPVETLFPSQCLSFLDAMHQMADAMFLVDTVGTAWPSLRSQLQDEFSSSLRYVYSTRFLTAFEYPTFQRPPSTETAREPEPPLSPNTKELVTSLDHDEPPRGQAEAQRFIEQRNRLRRSIKAVLLASSSGATSSLSSVYANSSKLD</sequence>
<dbReference type="AlphaFoldDB" id="A0AAD5LD51"/>
<organism evidence="2 3">
    <name type="scientific">Pythium insidiosum</name>
    <name type="common">Pythiosis disease agent</name>
    <dbReference type="NCBI Taxonomy" id="114742"/>
    <lineage>
        <taxon>Eukaryota</taxon>
        <taxon>Sar</taxon>
        <taxon>Stramenopiles</taxon>
        <taxon>Oomycota</taxon>
        <taxon>Peronosporomycetes</taxon>
        <taxon>Pythiales</taxon>
        <taxon>Pythiaceae</taxon>
        <taxon>Pythium</taxon>
    </lineage>
</organism>
<dbReference type="EMBL" id="JAKCXM010000414">
    <property type="protein sequence ID" value="KAJ0394384.1"/>
    <property type="molecule type" value="Genomic_DNA"/>
</dbReference>
<feature type="region of interest" description="Disordered" evidence="1">
    <location>
        <begin position="554"/>
        <end position="590"/>
    </location>
</feature>
<dbReference type="Proteomes" id="UP001209570">
    <property type="component" value="Unassembled WGS sequence"/>
</dbReference>
<name>A0AAD5LD51_PYTIN</name>
<evidence type="ECO:0000256" key="1">
    <source>
        <dbReference type="SAM" id="MobiDB-lite"/>
    </source>
</evidence>
<gene>
    <name evidence="2" type="ORF">P43SY_007045</name>
</gene>
<keyword evidence="3" id="KW-1185">Reference proteome</keyword>
<feature type="compositionally biased region" description="Pro residues" evidence="1">
    <location>
        <begin position="121"/>
        <end position="134"/>
    </location>
</feature>
<accession>A0AAD5LD51</accession>
<reference evidence="2" key="1">
    <citation type="submission" date="2021-12" db="EMBL/GenBank/DDBJ databases">
        <title>Prjna785345.</title>
        <authorList>
            <person name="Rujirawat T."/>
            <person name="Krajaejun T."/>
        </authorList>
    </citation>
    <scope>NUCLEOTIDE SEQUENCE</scope>
    <source>
        <strain evidence="2">Pi057C3</strain>
    </source>
</reference>
<feature type="region of interest" description="Disordered" evidence="1">
    <location>
        <begin position="117"/>
        <end position="145"/>
    </location>
</feature>